<reference evidence="3" key="2">
    <citation type="submission" date="2020-05" db="UniProtKB">
        <authorList>
            <consortium name="EnsemblMetazoa"/>
        </authorList>
    </citation>
    <scope>IDENTIFICATION</scope>
    <source>
        <strain evidence="3">wikel</strain>
    </source>
</reference>
<dbReference type="Proteomes" id="UP000001555">
    <property type="component" value="Unassembled WGS sequence"/>
</dbReference>
<dbReference type="VEuPathDB" id="VectorBase:ISCI001093"/>
<dbReference type="VEuPathDB" id="VectorBase:ISCW001093"/>
<gene>
    <name evidence="2" type="ORF">IscW_ISCW001093</name>
</gene>
<dbReference type="HOGENOM" id="CLU_2111500_0_0_1"/>
<dbReference type="EnsemblMetazoa" id="ISCW001093-RA">
    <property type="protein sequence ID" value="ISCW001093-PA"/>
    <property type="gene ID" value="ISCW001093"/>
</dbReference>
<keyword evidence="4" id="KW-1185">Reference proteome</keyword>
<dbReference type="AlphaFoldDB" id="B7P6X6"/>
<dbReference type="EMBL" id="DS648544">
    <property type="protein sequence ID" value="EEC02348.1"/>
    <property type="molecule type" value="Genomic_DNA"/>
</dbReference>
<dbReference type="EMBL" id="ABJB010525342">
    <property type="status" value="NOT_ANNOTATED_CDS"/>
    <property type="molecule type" value="Genomic_DNA"/>
</dbReference>
<protein>
    <submittedName>
        <fullName evidence="2 3">Uncharacterized protein</fullName>
    </submittedName>
</protein>
<feature type="region of interest" description="Disordered" evidence="1">
    <location>
        <begin position="95"/>
        <end position="115"/>
    </location>
</feature>
<reference evidence="2 4" key="1">
    <citation type="submission" date="2008-03" db="EMBL/GenBank/DDBJ databases">
        <title>Annotation of Ixodes scapularis.</title>
        <authorList>
            <consortium name="Ixodes scapularis Genome Project Consortium"/>
            <person name="Caler E."/>
            <person name="Hannick L.I."/>
            <person name="Bidwell S."/>
            <person name="Joardar V."/>
            <person name="Thiagarajan M."/>
            <person name="Amedeo P."/>
            <person name="Galinsky K.J."/>
            <person name="Schobel S."/>
            <person name="Inman J."/>
            <person name="Hostetler J."/>
            <person name="Miller J."/>
            <person name="Hammond M."/>
            <person name="Megy K."/>
            <person name="Lawson D."/>
            <person name="Kodira C."/>
            <person name="Sutton G."/>
            <person name="Meyer J."/>
            <person name="Hill C.A."/>
            <person name="Birren B."/>
            <person name="Nene V."/>
            <person name="Collins F."/>
            <person name="Alarcon-Chaidez F."/>
            <person name="Wikel S."/>
            <person name="Strausberg R."/>
        </authorList>
    </citation>
    <scope>NUCLEOTIDE SEQUENCE [LARGE SCALE GENOMIC DNA]</scope>
    <source>
        <strain evidence="4">Wikel</strain>
        <strain evidence="2">Wikel colony</strain>
    </source>
</reference>
<dbReference type="PaxDb" id="6945-B7P6X6"/>
<evidence type="ECO:0000256" key="1">
    <source>
        <dbReference type="SAM" id="MobiDB-lite"/>
    </source>
</evidence>
<sequence>MLHTASLCPRVTVRSSKGSTSSLSYWYEWPLQASLHPPLQYFPFLTREVRYCSRQSRLRSHPQTCTCFHKCGNSAACYWLPSPWKVADPEMARTSGRRGVASSEHGLLPRLPTLT</sequence>
<evidence type="ECO:0000313" key="2">
    <source>
        <dbReference type="EMBL" id="EEC02348.1"/>
    </source>
</evidence>
<proteinExistence type="predicted"/>
<evidence type="ECO:0000313" key="3">
    <source>
        <dbReference type="EnsemblMetazoa" id="ISCW001093-PA"/>
    </source>
</evidence>
<name>B7P6X6_IXOSC</name>
<accession>B7P6X6</accession>
<dbReference type="InParanoid" id="B7P6X6"/>
<organism>
    <name type="scientific">Ixodes scapularis</name>
    <name type="common">Black-legged tick</name>
    <name type="synonym">Deer tick</name>
    <dbReference type="NCBI Taxonomy" id="6945"/>
    <lineage>
        <taxon>Eukaryota</taxon>
        <taxon>Metazoa</taxon>
        <taxon>Ecdysozoa</taxon>
        <taxon>Arthropoda</taxon>
        <taxon>Chelicerata</taxon>
        <taxon>Arachnida</taxon>
        <taxon>Acari</taxon>
        <taxon>Parasitiformes</taxon>
        <taxon>Ixodida</taxon>
        <taxon>Ixodoidea</taxon>
        <taxon>Ixodidae</taxon>
        <taxon>Ixodinae</taxon>
        <taxon>Ixodes</taxon>
    </lineage>
</organism>
<evidence type="ECO:0000313" key="4">
    <source>
        <dbReference type="Proteomes" id="UP000001555"/>
    </source>
</evidence>